<dbReference type="EMBL" id="CAXITT010000638">
    <property type="protein sequence ID" value="CAL1544701.1"/>
    <property type="molecule type" value="Genomic_DNA"/>
</dbReference>
<reference evidence="4 5" key="1">
    <citation type="submission" date="2024-04" db="EMBL/GenBank/DDBJ databases">
        <authorList>
            <consortium name="Genoscope - CEA"/>
            <person name="William W."/>
        </authorList>
    </citation>
    <scope>NUCLEOTIDE SEQUENCE [LARGE SCALE GENOMIC DNA]</scope>
</reference>
<keyword evidence="2" id="KW-0732">Signal</keyword>
<accession>A0AAV2IGG5</accession>
<evidence type="ECO:0000259" key="3">
    <source>
        <dbReference type="PROSITE" id="PS50222"/>
    </source>
</evidence>
<dbReference type="AlphaFoldDB" id="A0AAV2IGG5"/>
<dbReference type="Pfam" id="PF00036">
    <property type="entry name" value="EF-hand_1"/>
    <property type="match status" value="1"/>
</dbReference>
<gene>
    <name evidence="4" type="ORF">GSLYS_00018184001</name>
</gene>
<evidence type="ECO:0000256" key="2">
    <source>
        <dbReference type="SAM" id="SignalP"/>
    </source>
</evidence>
<dbReference type="PROSITE" id="PS00018">
    <property type="entry name" value="EF_HAND_1"/>
    <property type="match status" value="2"/>
</dbReference>
<proteinExistence type="predicted"/>
<dbReference type="Gene3D" id="1.10.238.10">
    <property type="entry name" value="EF-hand"/>
    <property type="match status" value="1"/>
</dbReference>
<dbReference type="InterPro" id="IPR011992">
    <property type="entry name" value="EF-hand-dom_pair"/>
</dbReference>
<feature type="domain" description="EF-hand" evidence="3">
    <location>
        <begin position="43"/>
        <end position="78"/>
    </location>
</feature>
<comment type="caution">
    <text evidence="4">The sequence shown here is derived from an EMBL/GenBank/DDBJ whole genome shotgun (WGS) entry which is preliminary data.</text>
</comment>
<evidence type="ECO:0000313" key="5">
    <source>
        <dbReference type="Proteomes" id="UP001497497"/>
    </source>
</evidence>
<feature type="chain" id="PRO_5043909551" description="EF-hand domain-containing protein" evidence="2">
    <location>
        <begin position="18"/>
        <end position="140"/>
    </location>
</feature>
<evidence type="ECO:0000313" key="4">
    <source>
        <dbReference type="EMBL" id="CAL1544701.1"/>
    </source>
</evidence>
<protein>
    <recommendedName>
        <fullName evidence="3">EF-hand domain-containing protein</fullName>
    </recommendedName>
</protein>
<dbReference type="PROSITE" id="PS50222">
    <property type="entry name" value="EF_HAND_2"/>
    <property type="match status" value="1"/>
</dbReference>
<name>A0AAV2IGG5_LYMST</name>
<organism evidence="4 5">
    <name type="scientific">Lymnaea stagnalis</name>
    <name type="common">Great pond snail</name>
    <name type="synonym">Helix stagnalis</name>
    <dbReference type="NCBI Taxonomy" id="6523"/>
    <lineage>
        <taxon>Eukaryota</taxon>
        <taxon>Metazoa</taxon>
        <taxon>Spiralia</taxon>
        <taxon>Lophotrochozoa</taxon>
        <taxon>Mollusca</taxon>
        <taxon>Gastropoda</taxon>
        <taxon>Heterobranchia</taxon>
        <taxon>Euthyneura</taxon>
        <taxon>Panpulmonata</taxon>
        <taxon>Hygrophila</taxon>
        <taxon>Lymnaeoidea</taxon>
        <taxon>Lymnaeidae</taxon>
        <taxon>Lymnaea</taxon>
    </lineage>
</organism>
<dbReference type="InterPro" id="IPR018247">
    <property type="entry name" value="EF_Hand_1_Ca_BS"/>
</dbReference>
<dbReference type="GO" id="GO:0005509">
    <property type="term" value="F:calcium ion binding"/>
    <property type="evidence" value="ECO:0007669"/>
    <property type="project" value="InterPro"/>
</dbReference>
<dbReference type="Proteomes" id="UP001497497">
    <property type="component" value="Unassembled WGS sequence"/>
</dbReference>
<dbReference type="SUPFAM" id="SSF47473">
    <property type="entry name" value="EF-hand"/>
    <property type="match status" value="1"/>
</dbReference>
<dbReference type="InterPro" id="IPR002048">
    <property type="entry name" value="EF_hand_dom"/>
</dbReference>
<sequence length="140" mass="16239">MSVLSAVLFCLPALTLAQVNLKPYDVSAAYAFTQSDLNHDGVFDRSELERFFREYDINGDGSITFHEFSNVVNENHIHNSDYNHFLHALYAVYDVNNDHYVNHIDFDRFFAIADYNGDNLLEKPEFVHYFSVIFETLESV</sequence>
<keyword evidence="1" id="KW-0106">Calcium</keyword>
<evidence type="ECO:0000256" key="1">
    <source>
        <dbReference type="ARBA" id="ARBA00022837"/>
    </source>
</evidence>
<feature type="signal peptide" evidence="2">
    <location>
        <begin position="1"/>
        <end position="17"/>
    </location>
</feature>
<dbReference type="SMART" id="SM00054">
    <property type="entry name" value="EFh"/>
    <property type="match status" value="2"/>
</dbReference>
<keyword evidence="5" id="KW-1185">Reference proteome</keyword>